<evidence type="ECO:0000256" key="1">
    <source>
        <dbReference type="ARBA" id="ARBA00022801"/>
    </source>
</evidence>
<protein>
    <recommendedName>
        <fullName evidence="5">Mitochondrial cardiolipin hydrolase</fullName>
    </recommendedName>
</protein>
<proteinExistence type="inferred from homology"/>
<accession>A0ABD3MHE2</accession>
<feature type="domain" description="PLD phosphodiesterase" evidence="6">
    <location>
        <begin position="581"/>
        <end position="612"/>
    </location>
</feature>
<dbReference type="Gene3D" id="3.30.870.10">
    <property type="entry name" value="Endonuclease Chain A"/>
    <property type="match status" value="2"/>
</dbReference>
<keyword evidence="3" id="KW-0443">Lipid metabolism</keyword>
<dbReference type="GO" id="GO:0016787">
    <property type="term" value="F:hydrolase activity"/>
    <property type="evidence" value="ECO:0007669"/>
    <property type="project" value="UniProtKB-KW"/>
</dbReference>
<organism evidence="7 8">
    <name type="scientific">Discostella pseudostelligera</name>
    <dbReference type="NCBI Taxonomy" id="259834"/>
    <lineage>
        <taxon>Eukaryota</taxon>
        <taxon>Sar</taxon>
        <taxon>Stramenopiles</taxon>
        <taxon>Ochrophyta</taxon>
        <taxon>Bacillariophyta</taxon>
        <taxon>Coscinodiscophyceae</taxon>
        <taxon>Thalassiosirophycidae</taxon>
        <taxon>Stephanodiscales</taxon>
        <taxon>Stephanodiscaceae</taxon>
        <taxon>Discostella</taxon>
    </lineage>
</organism>
<evidence type="ECO:0000256" key="2">
    <source>
        <dbReference type="ARBA" id="ARBA00022963"/>
    </source>
</evidence>
<dbReference type="CDD" id="cd09172">
    <property type="entry name" value="PLDc_Nuc_like_unchar1_1"/>
    <property type="match status" value="1"/>
</dbReference>
<evidence type="ECO:0000313" key="8">
    <source>
        <dbReference type="Proteomes" id="UP001530293"/>
    </source>
</evidence>
<reference evidence="7 8" key="1">
    <citation type="submission" date="2024-10" db="EMBL/GenBank/DDBJ databases">
        <title>Updated reference genomes for cyclostephanoid diatoms.</title>
        <authorList>
            <person name="Roberts W.R."/>
            <person name="Alverson A.J."/>
        </authorList>
    </citation>
    <scope>NUCLEOTIDE SEQUENCE [LARGE SCALE GENOMIC DNA]</scope>
    <source>
        <strain evidence="7 8">AJA232-27</strain>
    </source>
</reference>
<evidence type="ECO:0000256" key="5">
    <source>
        <dbReference type="ARBA" id="ARBA00040549"/>
    </source>
</evidence>
<name>A0ABD3MHE2_9STRA</name>
<dbReference type="AlphaFoldDB" id="A0ABD3MHE2"/>
<dbReference type="InterPro" id="IPR025202">
    <property type="entry name" value="PLD-like_dom"/>
</dbReference>
<keyword evidence="8" id="KW-1185">Reference proteome</keyword>
<keyword evidence="1" id="KW-0378">Hydrolase</keyword>
<dbReference type="EMBL" id="JALLBG020000140">
    <property type="protein sequence ID" value="KAL3762134.1"/>
    <property type="molecule type" value="Genomic_DNA"/>
</dbReference>
<dbReference type="PANTHER" id="PTHR43856">
    <property type="entry name" value="CARDIOLIPIN HYDROLASE"/>
    <property type="match status" value="1"/>
</dbReference>
<comment type="caution">
    <text evidence="7">The sequence shown here is derived from an EMBL/GenBank/DDBJ whole genome shotgun (WGS) entry which is preliminary data.</text>
</comment>
<dbReference type="Pfam" id="PF13091">
    <property type="entry name" value="PLDc_2"/>
    <property type="match status" value="2"/>
</dbReference>
<evidence type="ECO:0000256" key="3">
    <source>
        <dbReference type="ARBA" id="ARBA00023098"/>
    </source>
</evidence>
<gene>
    <name evidence="7" type="ORF">ACHAWU_001585</name>
</gene>
<dbReference type="GO" id="GO:0016042">
    <property type="term" value="P:lipid catabolic process"/>
    <property type="evidence" value="ECO:0007669"/>
    <property type="project" value="UniProtKB-KW"/>
</dbReference>
<keyword evidence="2" id="KW-0442">Lipid degradation</keyword>
<dbReference type="InterPro" id="IPR051406">
    <property type="entry name" value="PLD_domain"/>
</dbReference>
<dbReference type="PANTHER" id="PTHR43856:SF1">
    <property type="entry name" value="MITOCHONDRIAL CARDIOLIPIN HYDROLASE"/>
    <property type="match status" value="1"/>
</dbReference>
<comment type="similarity">
    <text evidence="4">Belongs to the phospholipase D family. MitoPLD/Zucchini subfamily.</text>
</comment>
<dbReference type="SUPFAM" id="SSF56024">
    <property type="entry name" value="Phospholipase D/nuclease"/>
    <property type="match status" value="2"/>
</dbReference>
<dbReference type="InterPro" id="IPR001736">
    <property type="entry name" value="PLipase_D/transphosphatidylase"/>
</dbReference>
<evidence type="ECO:0000313" key="7">
    <source>
        <dbReference type="EMBL" id="KAL3762134.1"/>
    </source>
</evidence>
<dbReference type="Proteomes" id="UP001530293">
    <property type="component" value="Unassembled WGS sequence"/>
</dbReference>
<sequence>MRARKENDTLSVHVIAGTHCVLLGFDIKGVGTIEPLDDLSTMLSKLVIDSRRCNVGGSDFAPNSTRVTRSSLSGRSDVNIPYTTVFVGFAVDRRDKVTGQQVSLNYDDKPIQKFHFGDYTALPGTTYEYTVRLMFHSDTACDSDPKFVALGSPVIVSVSTEDPQTGLHGIYFNRGVAGSKAYASRFGEFREYHHVTKFGRSEWKATINPRTIPDPVQSMEALAWLSRGLEEAILQFISQASGAEYGLRAAVYEFTHAETIQAFASAVERGVNVKIIRHYKGTYQKRMDGNDIVRDESGKIVKDWVPDSATEEATNAINAVCFNSSTAAQIWHHDTFIERRQSSGIMHNKFIILVKNGTPVQVWTGSTNFTDSGIYGQSNVGHIIRDEGVATKFADYWDHLSRDLHGRKRPSKASGMNGNDSPMDEVNERMQPDMQGQITSSQSITVIFSPRKSIDMLQWYADRLGEAKLSVHYTAPFGIAQPLAEVLNRGHSFRNEGLRRSLRILRQGDAEKNTPGVSLLRFLLLDSRPSKKSSSTAKQNAEKMGNGHLDYYDIRDIKENRCAFGAVLHSSDECLTGLTTFVDYVHTKYMILDALTDNPSVFTGSANFSAASTEKNDENMILIQGDTGVADVYVTEFTRLFDHFYSRDEHNDNVGKSASRGWGEVVIDETWLQPFFDPSSQLYKERMLLR</sequence>
<evidence type="ECO:0000259" key="6">
    <source>
        <dbReference type="PROSITE" id="PS50035"/>
    </source>
</evidence>
<dbReference type="PROSITE" id="PS50035">
    <property type="entry name" value="PLD"/>
    <property type="match status" value="1"/>
</dbReference>
<evidence type="ECO:0000256" key="4">
    <source>
        <dbReference type="ARBA" id="ARBA00038012"/>
    </source>
</evidence>